<dbReference type="PROSITE" id="PS51144">
    <property type="entry name" value="ALPHA_CA_2"/>
    <property type="match status" value="1"/>
</dbReference>
<dbReference type="Pfam" id="PF00194">
    <property type="entry name" value="Carb_anhydrase"/>
    <property type="match status" value="1"/>
</dbReference>
<evidence type="ECO:0000313" key="10">
    <source>
        <dbReference type="EMBL" id="CDW72625.1"/>
    </source>
</evidence>
<keyword evidence="4" id="KW-0862">Zinc</keyword>
<evidence type="ECO:0000256" key="2">
    <source>
        <dbReference type="ARBA" id="ARBA00012925"/>
    </source>
</evidence>
<reference evidence="10 11" key="1">
    <citation type="submission" date="2014-06" db="EMBL/GenBank/DDBJ databases">
        <authorList>
            <person name="Swart Estienne"/>
        </authorList>
    </citation>
    <scope>NUCLEOTIDE SEQUENCE [LARGE SCALE GENOMIC DNA]</scope>
    <source>
        <strain evidence="10 11">130c</strain>
    </source>
</reference>
<dbReference type="EC" id="4.2.1.1" evidence="2"/>
<dbReference type="PANTHER" id="PTHR18952">
    <property type="entry name" value="CARBONIC ANHYDRASE"/>
    <property type="match status" value="1"/>
</dbReference>
<comment type="catalytic activity">
    <reaction evidence="6">
        <text>hydrogencarbonate + H(+) = CO2 + H2O</text>
        <dbReference type="Rhea" id="RHEA:10748"/>
        <dbReference type="ChEBI" id="CHEBI:15377"/>
        <dbReference type="ChEBI" id="CHEBI:15378"/>
        <dbReference type="ChEBI" id="CHEBI:16526"/>
        <dbReference type="ChEBI" id="CHEBI:17544"/>
        <dbReference type="EC" id="4.2.1.1"/>
    </reaction>
</comment>
<evidence type="ECO:0000313" key="11">
    <source>
        <dbReference type="Proteomes" id="UP000039865"/>
    </source>
</evidence>
<keyword evidence="11" id="KW-1185">Reference proteome</keyword>
<evidence type="ECO:0000256" key="8">
    <source>
        <dbReference type="SAM" id="SignalP"/>
    </source>
</evidence>
<proteinExistence type="inferred from homology"/>
<protein>
    <recommendedName>
        <fullName evidence="2">carbonic anhydrase</fullName>
        <ecNumber evidence="2">4.2.1.1</ecNumber>
    </recommendedName>
</protein>
<accession>A0A077ZTG6</accession>
<dbReference type="InterPro" id="IPR001148">
    <property type="entry name" value="CA_dom"/>
</dbReference>
<feature type="transmembrane region" description="Helical" evidence="7">
    <location>
        <begin position="269"/>
        <end position="289"/>
    </location>
</feature>
<sequence length="290" mass="33153">MMRIITIATIWGFICIVNQVKSITNYKEGGENWTEGWCAVGKKQSPIDIPTSLGSFTVNSVRLVENQKLELILTDSVMSQVVVEDLITTYEVPFTDGFLALWDENDYLDTYKLVQFHVHAPSEHTFDGRHYDLEIHFVHKHQTRDRLAVLSVPFDVEKGGNQANDFISSLKIGEKNVQNVTIPTMNLVKKLNKNKIFHYDGSLTTPPCNETVEWIVVNDPQPISSAQVKVFNDRWMNNQTFANGHGNNRIVQSLNQRYIYMKQEVKSSLGISCFSISMTFILMGIFVMFY</sequence>
<dbReference type="AlphaFoldDB" id="A0A077ZTG6"/>
<evidence type="ECO:0000256" key="3">
    <source>
        <dbReference type="ARBA" id="ARBA00022723"/>
    </source>
</evidence>
<keyword evidence="5" id="KW-0456">Lyase</keyword>
<dbReference type="OrthoDB" id="5986706at2759"/>
<dbReference type="OMA" id="GYQETFH"/>
<gene>
    <name evidence="10" type="primary">Contig446.g493</name>
    <name evidence="10" type="ORF">STYLEM_1588</name>
</gene>
<feature type="signal peptide" evidence="8">
    <location>
        <begin position="1"/>
        <end position="22"/>
    </location>
</feature>
<feature type="domain" description="Alpha-carbonic anhydrase" evidence="9">
    <location>
        <begin position="22"/>
        <end position="263"/>
    </location>
</feature>
<dbReference type="InterPro" id="IPR023561">
    <property type="entry name" value="Carbonic_anhydrase_a-class"/>
</dbReference>
<feature type="chain" id="PRO_5001728938" description="carbonic anhydrase" evidence="8">
    <location>
        <begin position="23"/>
        <end position="290"/>
    </location>
</feature>
<dbReference type="InParanoid" id="A0A077ZTG6"/>
<dbReference type="SMART" id="SM01057">
    <property type="entry name" value="Carb_anhydrase"/>
    <property type="match status" value="1"/>
</dbReference>
<dbReference type="PANTHER" id="PTHR18952:SF265">
    <property type="entry name" value="CARBONIC ANHYDRASE"/>
    <property type="match status" value="1"/>
</dbReference>
<keyword evidence="7" id="KW-1133">Transmembrane helix</keyword>
<keyword evidence="7" id="KW-0812">Transmembrane</keyword>
<dbReference type="SUPFAM" id="SSF51069">
    <property type="entry name" value="Carbonic anhydrase"/>
    <property type="match status" value="1"/>
</dbReference>
<dbReference type="Gene3D" id="3.10.200.10">
    <property type="entry name" value="Alpha carbonic anhydrase"/>
    <property type="match status" value="1"/>
</dbReference>
<organism evidence="10 11">
    <name type="scientific">Stylonychia lemnae</name>
    <name type="common">Ciliate</name>
    <dbReference type="NCBI Taxonomy" id="5949"/>
    <lineage>
        <taxon>Eukaryota</taxon>
        <taxon>Sar</taxon>
        <taxon>Alveolata</taxon>
        <taxon>Ciliophora</taxon>
        <taxon>Intramacronucleata</taxon>
        <taxon>Spirotrichea</taxon>
        <taxon>Stichotrichia</taxon>
        <taxon>Sporadotrichida</taxon>
        <taxon>Oxytrichidae</taxon>
        <taxon>Stylonychinae</taxon>
        <taxon>Stylonychia</taxon>
    </lineage>
</organism>
<keyword evidence="8" id="KW-0732">Signal</keyword>
<dbReference type="InterPro" id="IPR036398">
    <property type="entry name" value="CA_dom_sf"/>
</dbReference>
<evidence type="ECO:0000256" key="1">
    <source>
        <dbReference type="ARBA" id="ARBA00010718"/>
    </source>
</evidence>
<keyword evidence="7" id="KW-0472">Membrane</keyword>
<dbReference type="GO" id="GO:0008270">
    <property type="term" value="F:zinc ion binding"/>
    <property type="evidence" value="ECO:0007669"/>
    <property type="project" value="InterPro"/>
</dbReference>
<keyword evidence="3" id="KW-0479">Metal-binding</keyword>
<comment type="similarity">
    <text evidence="1">Belongs to the alpha-carbonic anhydrase family.</text>
</comment>
<evidence type="ECO:0000256" key="5">
    <source>
        <dbReference type="ARBA" id="ARBA00023239"/>
    </source>
</evidence>
<dbReference type="Proteomes" id="UP000039865">
    <property type="component" value="Unassembled WGS sequence"/>
</dbReference>
<dbReference type="EMBL" id="CCKQ01001512">
    <property type="protein sequence ID" value="CDW72625.1"/>
    <property type="molecule type" value="Genomic_DNA"/>
</dbReference>
<dbReference type="GO" id="GO:0004089">
    <property type="term" value="F:carbonate dehydratase activity"/>
    <property type="evidence" value="ECO:0007669"/>
    <property type="project" value="UniProtKB-EC"/>
</dbReference>
<evidence type="ECO:0000256" key="4">
    <source>
        <dbReference type="ARBA" id="ARBA00022833"/>
    </source>
</evidence>
<dbReference type="InterPro" id="IPR041891">
    <property type="entry name" value="Alpha_CA_prokaryot-like"/>
</dbReference>
<evidence type="ECO:0000256" key="6">
    <source>
        <dbReference type="ARBA" id="ARBA00048348"/>
    </source>
</evidence>
<name>A0A077ZTG6_STYLE</name>
<dbReference type="CDD" id="cd03124">
    <property type="entry name" value="alpha_CA_prokaryotic_like"/>
    <property type="match status" value="1"/>
</dbReference>
<evidence type="ECO:0000259" key="9">
    <source>
        <dbReference type="PROSITE" id="PS51144"/>
    </source>
</evidence>
<evidence type="ECO:0000256" key="7">
    <source>
        <dbReference type="SAM" id="Phobius"/>
    </source>
</evidence>